<keyword evidence="3" id="KW-0489">Methyltransferase</keyword>
<dbReference type="RefSeq" id="WP_159978514.1">
    <property type="nucleotide sequence ID" value="NZ_BLIV01000005.1"/>
</dbReference>
<evidence type="ECO:0000313" key="8">
    <source>
        <dbReference type="Proteomes" id="UP000436522"/>
    </source>
</evidence>
<dbReference type="OrthoDB" id="9816072at2"/>
<comment type="caution">
    <text evidence="7">The sequence shown here is derived from an EMBL/GenBank/DDBJ whole genome shotgun (WGS) entry which is preliminary data.</text>
</comment>
<evidence type="ECO:0000259" key="6">
    <source>
        <dbReference type="Pfam" id="PF05175"/>
    </source>
</evidence>
<reference evidence="7 8" key="1">
    <citation type="submission" date="2019-12" db="EMBL/GenBank/DDBJ databases">
        <title>Roseobacter cerasinus sp. nov., isolated from seawater around aquaculture.</title>
        <authorList>
            <person name="Muramatsu S."/>
            <person name="Takabe Y."/>
            <person name="Mori K."/>
            <person name="Takaichi S."/>
            <person name="Hanada S."/>
        </authorList>
    </citation>
    <scope>NUCLEOTIDE SEQUENCE [LARGE SCALE GENOMIC DNA]</scope>
    <source>
        <strain evidence="7 8">AI77</strain>
    </source>
</reference>
<dbReference type="InterPro" id="IPR007848">
    <property type="entry name" value="Small_mtfrase_dom"/>
</dbReference>
<dbReference type="Proteomes" id="UP000436522">
    <property type="component" value="Unassembled WGS sequence"/>
</dbReference>
<sequence length="330" mass="35850">MMGARLSLALDGGWLVWPSEGRIALLHPSPDVVLPSIDRARAHIISDFKPDALQLQARGFDCATAAQGPYSAAVVCIPRAKPLARALIADAASRTEGVLVIDGQKSDGIDSLLRDMRKRVEVHGPITKAHGKLFWVTDVGGEAFADWAAGPALTEGGFWTAPGVFSADGIDPASALLVEVLPEDLGRSVADLGAGWGFLSAHVLTRQTVEEVHLVEAGYMALECAKHNVTDPRAQFHWEDATTWRPPQALDTVIMNPPFHLSRKADPQIGLAFIRAAAGALHAQGHLWMVANRHLPYESELQTLFASVEELDGDRRFKLLHASRPRRNKR</sequence>
<keyword evidence="8" id="KW-1185">Reference proteome</keyword>
<dbReference type="InterPro" id="IPR002052">
    <property type="entry name" value="DNA_methylase_N6_adenine_CS"/>
</dbReference>
<evidence type="ECO:0000313" key="7">
    <source>
        <dbReference type="EMBL" id="GFE51124.1"/>
    </source>
</evidence>
<organism evidence="7 8">
    <name type="scientific">Roseobacter cerasinus</name>
    <dbReference type="NCBI Taxonomy" id="2602289"/>
    <lineage>
        <taxon>Bacteria</taxon>
        <taxon>Pseudomonadati</taxon>
        <taxon>Pseudomonadota</taxon>
        <taxon>Alphaproteobacteria</taxon>
        <taxon>Rhodobacterales</taxon>
        <taxon>Roseobacteraceae</taxon>
        <taxon>Roseobacter</taxon>
    </lineage>
</organism>
<dbReference type="PANTHER" id="PTHR47816:SF4">
    <property type="entry name" value="RIBOSOMAL RNA SMALL SUBUNIT METHYLTRANSFERASE C"/>
    <property type="match status" value="1"/>
</dbReference>
<dbReference type="AlphaFoldDB" id="A0A640VU44"/>
<accession>A0A640VU44</accession>
<dbReference type="GO" id="GO:0003676">
    <property type="term" value="F:nucleic acid binding"/>
    <property type="evidence" value="ECO:0007669"/>
    <property type="project" value="InterPro"/>
</dbReference>
<keyword evidence="1" id="KW-0963">Cytoplasm</keyword>
<keyword evidence="5" id="KW-0949">S-adenosyl-L-methionine</keyword>
<dbReference type="InterPro" id="IPR029063">
    <property type="entry name" value="SAM-dependent_MTases_sf"/>
</dbReference>
<keyword evidence="4" id="KW-0808">Transferase</keyword>
<evidence type="ECO:0000256" key="5">
    <source>
        <dbReference type="ARBA" id="ARBA00022691"/>
    </source>
</evidence>
<evidence type="ECO:0000256" key="3">
    <source>
        <dbReference type="ARBA" id="ARBA00022603"/>
    </source>
</evidence>
<dbReference type="SUPFAM" id="SSF53335">
    <property type="entry name" value="S-adenosyl-L-methionine-dependent methyltransferases"/>
    <property type="match status" value="1"/>
</dbReference>
<proteinExistence type="predicted"/>
<dbReference type="Gene3D" id="3.40.50.150">
    <property type="entry name" value="Vaccinia Virus protein VP39"/>
    <property type="match status" value="2"/>
</dbReference>
<dbReference type="PANTHER" id="PTHR47816">
    <property type="entry name" value="RIBOSOMAL RNA SMALL SUBUNIT METHYLTRANSFERASE C"/>
    <property type="match status" value="1"/>
</dbReference>
<dbReference type="GO" id="GO:0006364">
    <property type="term" value="P:rRNA processing"/>
    <property type="evidence" value="ECO:0007669"/>
    <property type="project" value="UniProtKB-KW"/>
</dbReference>
<feature type="domain" description="Methyltransferase small" evidence="6">
    <location>
        <begin position="157"/>
        <end position="320"/>
    </location>
</feature>
<evidence type="ECO:0000256" key="1">
    <source>
        <dbReference type="ARBA" id="ARBA00022490"/>
    </source>
</evidence>
<dbReference type="GO" id="GO:0008757">
    <property type="term" value="F:S-adenosylmethionine-dependent methyltransferase activity"/>
    <property type="evidence" value="ECO:0007669"/>
    <property type="project" value="InterPro"/>
</dbReference>
<protein>
    <submittedName>
        <fullName evidence="7">MFS transporter</fullName>
    </submittedName>
</protein>
<dbReference type="InterPro" id="IPR046977">
    <property type="entry name" value="RsmC/RlmG"/>
</dbReference>
<dbReference type="GO" id="GO:0008170">
    <property type="term" value="F:N-methyltransferase activity"/>
    <property type="evidence" value="ECO:0007669"/>
    <property type="project" value="UniProtKB-ARBA"/>
</dbReference>
<gene>
    <name evidence="7" type="ORF">So717_28770</name>
</gene>
<keyword evidence="2" id="KW-0698">rRNA processing</keyword>
<dbReference type="EMBL" id="BLIV01000005">
    <property type="protein sequence ID" value="GFE51124.1"/>
    <property type="molecule type" value="Genomic_DNA"/>
</dbReference>
<evidence type="ECO:0000256" key="4">
    <source>
        <dbReference type="ARBA" id="ARBA00022679"/>
    </source>
</evidence>
<dbReference type="Pfam" id="PF05175">
    <property type="entry name" value="MTS"/>
    <property type="match status" value="1"/>
</dbReference>
<name>A0A640VU44_9RHOB</name>
<dbReference type="CDD" id="cd02440">
    <property type="entry name" value="AdoMet_MTases"/>
    <property type="match status" value="1"/>
</dbReference>
<dbReference type="GO" id="GO:0032259">
    <property type="term" value="P:methylation"/>
    <property type="evidence" value="ECO:0007669"/>
    <property type="project" value="UniProtKB-KW"/>
</dbReference>
<evidence type="ECO:0000256" key="2">
    <source>
        <dbReference type="ARBA" id="ARBA00022552"/>
    </source>
</evidence>
<dbReference type="PROSITE" id="PS00092">
    <property type="entry name" value="N6_MTASE"/>
    <property type="match status" value="1"/>
</dbReference>